<organism evidence="1 2">
    <name type="scientific">Pedobacter quisquiliarum</name>
    <dbReference type="NCBI Taxonomy" id="1834438"/>
    <lineage>
        <taxon>Bacteria</taxon>
        <taxon>Pseudomonadati</taxon>
        <taxon>Bacteroidota</taxon>
        <taxon>Sphingobacteriia</taxon>
        <taxon>Sphingobacteriales</taxon>
        <taxon>Sphingobacteriaceae</taxon>
        <taxon>Pedobacter</taxon>
    </lineage>
</organism>
<dbReference type="EMBL" id="BMIL01000001">
    <property type="protein sequence ID" value="GGC52613.1"/>
    <property type="molecule type" value="Genomic_DNA"/>
</dbReference>
<reference evidence="1" key="2">
    <citation type="submission" date="2020-09" db="EMBL/GenBank/DDBJ databases">
        <authorList>
            <person name="Sun Q."/>
            <person name="Zhou Y."/>
        </authorList>
    </citation>
    <scope>NUCLEOTIDE SEQUENCE</scope>
    <source>
        <strain evidence="1">CGMCC 1.15343</strain>
    </source>
</reference>
<dbReference type="AlphaFoldDB" id="A0A916TZD2"/>
<dbReference type="Proteomes" id="UP000651668">
    <property type="component" value="Unassembled WGS sequence"/>
</dbReference>
<evidence type="ECO:0000313" key="1">
    <source>
        <dbReference type="EMBL" id="GGC52613.1"/>
    </source>
</evidence>
<gene>
    <name evidence="1" type="ORF">GCM10011387_02650</name>
</gene>
<evidence type="ECO:0000313" key="2">
    <source>
        <dbReference type="Proteomes" id="UP000651668"/>
    </source>
</evidence>
<protein>
    <submittedName>
        <fullName evidence="1">Uncharacterized protein</fullName>
    </submittedName>
</protein>
<accession>A0A916TZD2</accession>
<name>A0A916TZD2_9SPHI</name>
<proteinExistence type="predicted"/>
<reference evidence="1" key="1">
    <citation type="journal article" date="2014" name="Int. J. Syst. Evol. Microbiol.">
        <title>Complete genome sequence of Corynebacterium casei LMG S-19264T (=DSM 44701T), isolated from a smear-ripened cheese.</title>
        <authorList>
            <consortium name="US DOE Joint Genome Institute (JGI-PGF)"/>
            <person name="Walter F."/>
            <person name="Albersmeier A."/>
            <person name="Kalinowski J."/>
            <person name="Ruckert C."/>
        </authorList>
    </citation>
    <scope>NUCLEOTIDE SEQUENCE</scope>
    <source>
        <strain evidence="1">CGMCC 1.15343</strain>
    </source>
</reference>
<comment type="caution">
    <text evidence="1">The sequence shown here is derived from an EMBL/GenBank/DDBJ whole genome shotgun (WGS) entry which is preliminary data.</text>
</comment>
<keyword evidence="2" id="KW-1185">Reference proteome</keyword>
<sequence>MFYLQTTLNTLNMGLIRTIKKVAPGGLEKGEEEGQELQKKKLVLSLISQLGMSDEQASEVAQVSLSFVKEIRAELKGNK</sequence>